<proteinExistence type="evidence at transcript level"/>
<dbReference type="EMBL" id="BC010522">
    <property type="protein sequence ID" value="AAH10522.1"/>
    <property type="molecule type" value="mRNA"/>
</dbReference>
<evidence type="ECO:0000313" key="1">
    <source>
        <dbReference type="EMBL" id="AAH10522.1"/>
    </source>
</evidence>
<dbReference type="ChiTaRS" id="PLEKHA6">
    <property type="organism name" value="human"/>
</dbReference>
<dbReference type="AlphaFoldDB" id="Q96FR0"/>
<protein>
    <submittedName>
        <fullName evidence="1">PLEKHA6 protein</fullName>
    </submittedName>
</protein>
<name>Q96FR0_HUMAN</name>
<sequence length="30" mass="3450">MHPRWAARLPLFISLLERADSVTAAYAKQH</sequence>
<dbReference type="OrthoDB" id="43122at2759"/>
<reference evidence="1" key="1">
    <citation type="journal article" date="2004" name="Genome Res.">
        <title>The status, quality, and expansion of the NIH full-length cDNA project: the Mammalian Gene Collection (MGC).</title>
        <authorList>
            <consortium name="The MGC Project Team"/>
            <person name="Gerhard D.S."/>
            <person name="Wagner L."/>
            <person name="Feingold E.A."/>
            <person name="Shenmen C.M."/>
            <person name="Grouse L.H."/>
            <person name="Schuler G."/>
            <person name="Klein S.L."/>
            <person name="Old S."/>
            <person name="Rasooly R."/>
            <person name="Good P."/>
            <person name="Guyer M."/>
            <person name="Peck A.M."/>
            <person name="Derge J.G."/>
            <person name="Lipman D."/>
            <person name="Collins F.S."/>
            <person name="Jang W."/>
            <person name="Sherry S."/>
            <person name="Feolo M."/>
            <person name="Misquitta L."/>
            <person name="Lee E."/>
            <person name="Rotmistrovsky K."/>
            <person name="Greenhut S.F."/>
            <person name="Schaefer C.F."/>
            <person name="Buetow K."/>
            <person name="Bonner T.I."/>
            <person name="Haussler D."/>
            <person name="Kent J."/>
            <person name="Kiekhaus M."/>
            <person name="Furey T."/>
            <person name="Brent M."/>
            <person name="Prange C."/>
            <person name="Schreiber K."/>
            <person name="Shapiro N."/>
            <person name="Bhat N.K."/>
            <person name="Hopkins R.F."/>
            <person name="Hsie F."/>
            <person name="Driscoll T."/>
            <person name="Soares M.B."/>
            <person name="Casavant T.L."/>
            <person name="Scheetz T.E."/>
            <person name="Brown-stein M.J."/>
            <person name="Usdin T.B."/>
            <person name="Toshiyuki S."/>
            <person name="Carninci P."/>
            <person name="Piao Y."/>
            <person name="Dudekula D.B."/>
            <person name="Ko M.S."/>
            <person name="Kawakami K."/>
            <person name="Suzuki Y."/>
            <person name="Sugano S."/>
            <person name="Gruber C.E."/>
            <person name="Smith M.R."/>
            <person name="Simmons B."/>
            <person name="Moore T."/>
            <person name="Waterman R."/>
            <person name="Johnson S.L."/>
            <person name="Ruan Y."/>
            <person name="Wei C.L."/>
            <person name="Mathavan S."/>
            <person name="Gunaratne P.H."/>
            <person name="Wu J."/>
            <person name="Garcia A.M."/>
            <person name="Hulyk S.W."/>
            <person name="Fuh E."/>
            <person name="Yuan Y."/>
            <person name="Sneed A."/>
            <person name="Kowis C."/>
            <person name="Hodgson A."/>
            <person name="Muzny D.M."/>
            <person name="McPherson J."/>
            <person name="Gibbs R.A."/>
            <person name="Fahey J."/>
            <person name="Helton E."/>
            <person name="Ketteman M."/>
            <person name="Madan A."/>
            <person name="Rodrigues S."/>
            <person name="Sanchez A."/>
            <person name="Whiting M."/>
            <person name="Madari A."/>
            <person name="Young A.C."/>
            <person name="Wetherby K.D."/>
            <person name="Granite S.J."/>
            <person name="Kwong P.N."/>
            <person name="Brinkley C.P."/>
            <person name="Pearson R.L."/>
            <person name="Bouffard G.G."/>
            <person name="Blakesly R.W."/>
            <person name="Green E.D."/>
            <person name="Dickson M.C."/>
            <person name="Rodriguez A.C."/>
            <person name="Grimwood J."/>
            <person name="Schmutz J."/>
            <person name="Myers R.M."/>
            <person name="Butterfield Y.S."/>
            <person name="Griffith M."/>
            <person name="Griffith O.L."/>
            <person name="Krzywinski M.I."/>
            <person name="Liao N."/>
            <person name="Morin R."/>
            <person name="Morrin R."/>
            <person name="Palmquist D."/>
            <person name="Petrescu A.S."/>
            <person name="Skalska U."/>
            <person name="Smailus D.E."/>
            <person name="Stott J.M."/>
            <person name="Schnerch A."/>
            <person name="Schein J.E."/>
            <person name="Jones S.J."/>
            <person name="Holt R.A."/>
            <person name="Baross A."/>
            <person name="Marra M.A."/>
            <person name="Clifton S."/>
            <person name="Makowski K.A."/>
            <person name="Bosak S."/>
            <person name="Malek J."/>
        </authorList>
    </citation>
    <scope>NUCLEOTIDE SEQUENCE [LARGE SCALE MRNA]</scope>
    <source>
        <tissue evidence="1">Brain</tissue>
    </source>
</reference>
<accession>Q96FR0</accession>
<organism evidence="1">
    <name type="scientific">Homo sapiens</name>
    <name type="common">Human</name>
    <dbReference type="NCBI Taxonomy" id="9606"/>
    <lineage>
        <taxon>Eukaryota</taxon>
        <taxon>Metazoa</taxon>
        <taxon>Chordata</taxon>
        <taxon>Craniata</taxon>
        <taxon>Vertebrata</taxon>
        <taxon>Euteleostomi</taxon>
        <taxon>Mammalia</taxon>
        <taxon>Eutheria</taxon>
        <taxon>Euarchontoglires</taxon>
        <taxon>Primates</taxon>
        <taxon>Haplorrhini</taxon>
        <taxon>Catarrhini</taxon>
        <taxon>Hominidae</taxon>
        <taxon>Homo</taxon>
    </lineage>
</organism>
<dbReference type="DNASU" id="22874"/>
<gene>
    <name evidence="1" type="primary">PLEKHA6</name>
</gene>